<sequence length="40" mass="3949">MVSGHTSAIPALTSANQTFVRKKKAGAVVGPADGVCSSFG</sequence>
<proteinExistence type="predicted"/>
<evidence type="ECO:0000313" key="1">
    <source>
        <dbReference type="EMBL" id="ELP63407.1"/>
    </source>
</evidence>
<evidence type="ECO:0000313" key="2">
    <source>
        <dbReference type="Proteomes" id="UP000010931"/>
    </source>
</evidence>
<reference evidence="1 2" key="1">
    <citation type="journal article" date="2011" name="Plasmid">
        <title>Streptomyces turgidiscabies Car8 contains a modular pathogenicity island that shares virulence genes with other actinobacterial plant pathogens.</title>
        <authorList>
            <person name="Huguet-Tapia J.C."/>
            <person name="Badger J.H."/>
            <person name="Loria R."/>
            <person name="Pettis G.S."/>
        </authorList>
    </citation>
    <scope>NUCLEOTIDE SEQUENCE [LARGE SCALE GENOMIC DNA]</scope>
    <source>
        <strain evidence="1 2">Car8</strain>
    </source>
</reference>
<keyword evidence="2" id="KW-1185">Reference proteome</keyword>
<dbReference type="Proteomes" id="UP000010931">
    <property type="component" value="Unassembled WGS sequence"/>
</dbReference>
<dbReference type="EMBL" id="AEJB01000517">
    <property type="protein sequence ID" value="ELP63407.1"/>
    <property type="molecule type" value="Genomic_DNA"/>
</dbReference>
<protein>
    <submittedName>
        <fullName evidence="1">Uncharacterized protein</fullName>
    </submittedName>
</protein>
<gene>
    <name evidence="1" type="ORF">STRTUCAR8_05921</name>
</gene>
<accession>L7EWI9</accession>
<comment type="caution">
    <text evidence="1">The sequence shown here is derived from an EMBL/GenBank/DDBJ whole genome shotgun (WGS) entry which is preliminary data.</text>
</comment>
<organism evidence="1 2">
    <name type="scientific">Streptomyces turgidiscabies (strain Car8)</name>
    <dbReference type="NCBI Taxonomy" id="698760"/>
    <lineage>
        <taxon>Bacteria</taxon>
        <taxon>Bacillati</taxon>
        <taxon>Actinomycetota</taxon>
        <taxon>Actinomycetes</taxon>
        <taxon>Kitasatosporales</taxon>
        <taxon>Streptomycetaceae</taxon>
        <taxon>Streptomyces</taxon>
    </lineage>
</organism>
<dbReference type="AlphaFoldDB" id="L7EWI9"/>
<name>L7EWI9_STRT8</name>
<feature type="non-terminal residue" evidence="1">
    <location>
        <position position="40"/>
    </location>
</feature>